<organism evidence="1 2">
    <name type="scientific">Rubritalea profundi</name>
    <dbReference type="NCBI Taxonomy" id="1658618"/>
    <lineage>
        <taxon>Bacteria</taxon>
        <taxon>Pseudomonadati</taxon>
        <taxon>Verrucomicrobiota</taxon>
        <taxon>Verrucomicrobiia</taxon>
        <taxon>Verrucomicrobiales</taxon>
        <taxon>Rubritaleaceae</taxon>
        <taxon>Rubritalea</taxon>
    </lineage>
</organism>
<dbReference type="Proteomes" id="UP000239907">
    <property type="component" value="Unassembled WGS sequence"/>
</dbReference>
<accession>A0A2S7TZE3</accession>
<protein>
    <submittedName>
        <fullName evidence="1">Uncharacterized protein</fullName>
    </submittedName>
</protein>
<evidence type="ECO:0000313" key="1">
    <source>
        <dbReference type="EMBL" id="PQJ27601.1"/>
    </source>
</evidence>
<evidence type="ECO:0000313" key="2">
    <source>
        <dbReference type="Proteomes" id="UP000239907"/>
    </source>
</evidence>
<keyword evidence="2" id="KW-1185">Reference proteome</keyword>
<gene>
    <name evidence="1" type="ORF">BSZ32_03220</name>
</gene>
<proteinExistence type="predicted"/>
<dbReference type="OrthoDB" id="196248at2"/>
<dbReference type="EMBL" id="MQWA01000001">
    <property type="protein sequence ID" value="PQJ27601.1"/>
    <property type="molecule type" value="Genomic_DNA"/>
</dbReference>
<comment type="caution">
    <text evidence="1">The sequence shown here is derived from an EMBL/GenBank/DDBJ whole genome shotgun (WGS) entry which is preliminary data.</text>
</comment>
<name>A0A2S7TZE3_9BACT</name>
<reference evidence="1 2" key="1">
    <citation type="submission" date="2016-12" db="EMBL/GenBank/DDBJ databases">
        <title>Study of bacterial adaptation to deep sea.</title>
        <authorList>
            <person name="Song J."/>
            <person name="Yoshizawa S."/>
            <person name="Kogure K."/>
        </authorList>
    </citation>
    <scope>NUCLEOTIDE SEQUENCE [LARGE SCALE GENOMIC DNA]</scope>
    <source>
        <strain evidence="1 2">SAORIC-165</strain>
    </source>
</reference>
<dbReference type="AlphaFoldDB" id="A0A2S7TZE3"/>
<dbReference type="RefSeq" id="WP_105042092.1">
    <property type="nucleotide sequence ID" value="NZ_MQWA01000001.1"/>
</dbReference>
<sequence length="104" mass="12076">MNLPRKGCKVITLDDIQYRWKAYSTTRCTEVRISYNEIEGGQILVAQVPKLFNLKWLVPIIEFGLENGWDPAKSAVPHYIRKIKESFRNLTPEEVESHLQNSSK</sequence>